<protein>
    <submittedName>
        <fullName evidence="2">Aste57867_3066 protein</fullName>
    </submittedName>
</protein>
<sequence length="295" mass="34431">MLFHATTPDFQWLRHESHLDVTDKYMVVSTRWRDKPVYFHNVYAPVHNTDRESFFASLPRTFPPVAHHIIFGDFNVTMDREIDLLVPTSNHHRGRLECMDWLQALGVVDAWRIHHPFERVYSSPKGKNRLDYIFLDVPLMESTYHDANYSRSTGIAEHLFHTVTLQPTHVPCGHGYWKLPKELLVIPEVATTILSEARSLLCQIQRSSNTGVVWEGWKKSTRQFLKSYHIYHMQSRKEALASSERAWRNAVLQAEQGRISIDALTTARVQYETSVAAWKSFENVRNFDFHAPKMK</sequence>
<accession>A0A485K8Z7</accession>
<dbReference type="EMBL" id="CAADRA010000469">
    <property type="protein sequence ID" value="VFT80246.1"/>
    <property type="molecule type" value="Genomic_DNA"/>
</dbReference>
<dbReference type="InterPro" id="IPR036691">
    <property type="entry name" value="Endo/exonu/phosph_ase_sf"/>
</dbReference>
<dbReference type="EMBL" id="VJMH01000469">
    <property type="protein sequence ID" value="KAF0716030.1"/>
    <property type="molecule type" value="Genomic_DNA"/>
</dbReference>
<evidence type="ECO:0000313" key="1">
    <source>
        <dbReference type="EMBL" id="KAF0716030.1"/>
    </source>
</evidence>
<dbReference type="OrthoDB" id="78439at2759"/>
<evidence type="ECO:0000313" key="3">
    <source>
        <dbReference type="Proteomes" id="UP000332933"/>
    </source>
</evidence>
<keyword evidence="3" id="KW-1185">Reference proteome</keyword>
<organism evidence="2 3">
    <name type="scientific">Aphanomyces stellatus</name>
    <dbReference type="NCBI Taxonomy" id="120398"/>
    <lineage>
        <taxon>Eukaryota</taxon>
        <taxon>Sar</taxon>
        <taxon>Stramenopiles</taxon>
        <taxon>Oomycota</taxon>
        <taxon>Saprolegniomycetes</taxon>
        <taxon>Saprolegniales</taxon>
        <taxon>Verrucalvaceae</taxon>
        <taxon>Aphanomyces</taxon>
    </lineage>
</organism>
<reference evidence="2 3" key="1">
    <citation type="submission" date="2019-03" db="EMBL/GenBank/DDBJ databases">
        <authorList>
            <person name="Gaulin E."/>
            <person name="Dumas B."/>
        </authorList>
    </citation>
    <scope>NUCLEOTIDE SEQUENCE [LARGE SCALE GENOMIC DNA]</scope>
    <source>
        <strain evidence="2">CBS 568.67</strain>
    </source>
</reference>
<evidence type="ECO:0000313" key="2">
    <source>
        <dbReference type="EMBL" id="VFT80246.1"/>
    </source>
</evidence>
<dbReference type="Gene3D" id="3.60.10.10">
    <property type="entry name" value="Endonuclease/exonuclease/phosphatase"/>
    <property type="match status" value="1"/>
</dbReference>
<proteinExistence type="predicted"/>
<name>A0A485K8Z7_9STRA</name>
<gene>
    <name evidence="2" type="primary">Aste57867_3066</name>
    <name evidence="1" type="ORF">As57867_003057</name>
    <name evidence="2" type="ORF">ASTE57867_3066</name>
</gene>
<reference evidence="1" key="2">
    <citation type="submission" date="2019-06" db="EMBL/GenBank/DDBJ databases">
        <title>Genomics analysis of Aphanomyces spp. identifies a new class of oomycete effector associated with host adaptation.</title>
        <authorList>
            <person name="Gaulin E."/>
        </authorList>
    </citation>
    <scope>NUCLEOTIDE SEQUENCE</scope>
    <source>
        <strain evidence="1">CBS 578.67</strain>
    </source>
</reference>
<dbReference type="Proteomes" id="UP000332933">
    <property type="component" value="Unassembled WGS sequence"/>
</dbReference>
<dbReference type="AlphaFoldDB" id="A0A485K8Z7"/>
<dbReference type="SUPFAM" id="SSF56219">
    <property type="entry name" value="DNase I-like"/>
    <property type="match status" value="1"/>
</dbReference>